<dbReference type="RefSeq" id="WP_232134676.1">
    <property type="nucleotide sequence ID" value="NZ_JAJQKU010000001.1"/>
</dbReference>
<organism evidence="1 2">
    <name type="scientific">Luteimonas fraxinea</name>
    <dbReference type="NCBI Taxonomy" id="2901869"/>
    <lineage>
        <taxon>Bacteria</taxon>
        <taxon>Pseudomonadati</taxon>
        <taxon>Pseudomonadota</taxon>
        <taxon>Gammaproteobacteria</taxon>
        <taxon>Lysobacterales</taxon>
        <taxon>Lysobacteraceae</taxon>
        <taxon>Luteimonas</taxon>
    </lineage>
</organism>
<comment type="caution">
    <text evidence="1">The sequence shown here is derived from an EMBL/GenBank/DDBJ whole genome shotgun (WGS) entry which is preliminary data.</text>
</comment>
<reference evidence="1" key="2">
    <citation type="journal article" date="2022" name="Syst. Appl. Microbiol.">
        <title>Physiological and genomic characterisation of Luteimonas fraxinea sp. nov., a bacterial species associated with trees tolerant to ash dieback.</title>
        <authorList>
            <person name="Ulrich K."/>
            <person name="Becker R."/>
            <person name="Behrendt U."/>
            <person name="Kube M."/>
            <person name="Schneck V."/>
            <person name="Ulrich A."/>
        </authorList>
    </citation>
    <scope>NUCLEOTIDE SEQUENCE</scope>
    <source>
        <strain evidence="1">A1P009</strain>
    </source>
</reference>
<gene>
    <name evidence="1" type="ORF">LTT95_04550</name>
</gene>
<dbReference type="EMBL" id="JAJQKU010000001">
    <property type="protein sequence ID" value="MCD9096205.1"/>
    <property type="molecule type" value="Genomic_DNA"/>
</dbReference>
<evidence type="ECO:0000313" key="1">
    <source>
        <dbReference type="EMBL" id="MCD9096205.1"/>
    </source>
</evidence>
<evidence type="ECO:0000313" key="2">
    <source>
        <dbReference type="Proteomes" id="UP001430360"/>
    </source>
</evidence>
<name>A0ABS8UCH7_9GAMM</name>
<sequence length="100" mass="10774">METIEVNRYECVSAEIRWTNEDGTPIDLTGRTLSVIEASPAALTQAVVTITDAANGEAELFIGRELARALGVGRVNWIRLAMSLGGACLDTTPTIWIQVV</sequence>
<reference evidence="1" key="1">
    <citation type="submission" date="2021-12" db="EMBL/GenBank/DDBJ databases">
        <authorList>
            <person name="Ulrich A."/>
        </authorList>
    </citation>
    <scope>NUCLEOTIDE SEQUENCE</scope>
    <source>
        <strain evidence="1">A1P009</strain>
    </source>
</reference>
<accession>A0ABS8UCH7</accession>
<dbReference type="Proteomes" id="UP001430360">
    <property type="component" value="Unassembled WGS sequence"/>
</dbReference>
<protein>
    <submittedName>
        <fullName evidence="1">Uncharacterized protein</fullName>
    </submittedName>
</protein>
<proteinExistence type="predicted"/>
<keyword evidence="2" id="KW-1185">Reference proteome</keyword>